<feature type="signal peptide" evidence="4">
    <location>
        <begin position="1"/>
        <end position="21"/>
    </location>
</feature>
<dbReference type="Proteomes" id="UP001085076">
    <property type="component" value="Miscellaneous, Linkage group lg02"/>
</dbReference>
<reference evidence="6" key="2">
    <citation type="journal article" date="2022" name="Hortic Res">
        <title>The genome of Dioscorea zingiberensis sheds light on the biosynthesis, origin and evolution of the medicinally important diosgenin saponins.</title>
        <authorList>
            <person name="Li Y."/>
            <person name="Tan C."/>
            <person name="Li Z."/>
            <person name="Guo J."/>
            <person name="Li S."/>
            <person name="Chen X."/>
            <person name="Wang C."/>
            <person name="Dai X."/>
            <person name="Yang H."/>
            <person name="Song W."/>
            <person name="Hou L."/>
            <person name="Xu J."/>
            <person name="Tong Z."/>
            <person name="Xu A."/>
            <person name="Yuan X."/>
            <person name="Wang W."/>
            <person name="Yang Q."/>
            <person name="Chen L."/>
            <person name="Sun Z."/>
            <person name="Wang K."/>
            <person name="Pan B."/>
            <person name="Chen J."/>
            <person name="Bao Y."/>
            <person name="Liu F."/>
            <person name="Qi X."/>
            <person name="Gang D.R."/>
            <person name="Wen J."/>
            <person name="Li J."/>
        </authorList>
    </citation>
    <scope>NUCLEOTIDE SEQUENCE</scope>
    <source>
        <strain evidence="6">Dzin_1.0</strain>
    </source>
</reference>
<evidence type="ECO:0000256" key="4">
    <source>
        <dbReference type="SAM" id="SignalP"/>
    </source>
</evidence>
<evidence type="ECO:0000256" key="1">
    <source>
        <dbReference type="ARBA" id="ARBA00022723"/>
    </source>
</evidence>
<evidence type="ECO:0000256" key="3">
    <source>
        <dbReference type="SAM" id="Phobius"/>
    </source>
</evidence>
<feature type="domain" description="Phytocyanin" evidence="5">
    <location>
        <begin position="22"/>
        <end position="123"/>
    </location>
</feature>
<evidence type="ECO:0000256" key="2">
    <source>
        <dbReference type="ARBA" id="ARBA00023180"/>
    </source>
</evidence>
<dbReference type="PANTHER" id="PTHR33021:SF339">
    <property type="entry name" value="OS07G0570600 PROTEIN"/>
    <property type="match status" value="1"/>
</dbReference>
<gene>
    <name evidence="6" type="ORF">J5N97_010934</name>
</gene>
<dbReference type="Pfam" id="PF02298">
    <property type="entry name" value="Cu_bind_like"/>
    <property type="match status" value="1"/>
</dbReference>
<keyword evidence="2" id="KW-0325">Glycoprotein</keyword>
<keyword evidence="3" id="KW-0812">Transmembrane</keyword>
<reference evidence="6" key="1">
    <citation type="submission" date="2021-03" db="EMBL/GenBank/DDBJ databases">
        <authorList>
            <person name="Li Z."/>
            <person name="Yang C."/>
        </authorList>
    </citation>
    <scope>NUCLEOTIDE SEQUENCE</scope>
    <source>
        <strain evidence="6">Dzin_1.0</strain>
        <tissue evidence="6">Leaf</tissue>
    </source>
</reference>
<protein>
    <recommendedName>
        <fullName evidence="5">Phytocyanin domain-containing protein</fullName>
    </recommendedName>
</protein>
<organism evidence="6 7">
    <name type="scientific">Dioscorea zingiberensis</name>
    <dbReference type="NCBI Taxonomy" id="325984"/>
    <lineage>
        <taxon>Eukaryota</taxon>
        <taxon>Viridiplantae</taxon>
        <taxon>Streptophyta</taxon>
        <taxon>Embryophyta</taxon>
        <taxon>Tracheophyta</taxon>
        <taxon>Spermatophyta</taxon>
        <taxon>Magnoliopsida</taxon>
        <taxon>Liliopsida</taxon>
        <taxon>Dioscoreales</taxon>
        <taxon>Dioscoreaceae</taxon>
        <taxon>Dioscorea</taxon>
    </lineage>
</organism>
<dbReference type="PANTHER" id="PTHR33021">
    <property type="entry name" value="BLUE COPPER PROTEIN"/>
    <property type="match status" value="1"/>
</dbReference>
<sequence length="193" mass="20435">MASSSTLSVLALFLFVGSSMSEVYKVGDSDGWTIIGNVNYTAWSSSKKFKVGDIILFEYNSKFHNVMEVSKDDYHACNAAAPRATYTTGNDSITIKRRGHHFFLCGFPGHCQAGQKVDIRIPKLASAATSPAATTLSPESPTVIPLAPPASSVVGTTSAPSPHPSTATSISSLGLMITTTLVVSVVSFCYLSY</sequence>
<dbReference type="Gene3D" id="2.60.40.420">
    <property type="entry name" value="Cupredoxins - blue copper proteins"/>
    <property type="match status" value="1"/>
</dbReference>
<dbReference type="GO" id="GO:0009055">
    <property type="term" value="F:electron transfer activity"/>
    <property type="evidence" value="ECO:0007669"/>
    <property type="project" value="InterPro"/>
</dbReference>
<dbReference type="OrthoDB" id="1933492at2759"/>
<keyword evidence="1" id="KW-0479">Metal-binding</keyword>
<accession>A0A9D5D161</accession>
<dbReference type="FunFam" id="2.60.40.420:FF:000003">
    <property type="entry name" value="Blue copper"/>
    <property type="match status" value="1"/>
</dbReference>
<keyword evidence="3" id="KW-1133">Transmembrane helix</keyword>
<dbReference type="GO" id="GO:0005886">
    <property type="term" value="C:plasma membrane"/>
    <property type="evidence" value="ECO:0007669"/>
    <property type="project" value="TreeGrafter"/>
</dbReference>
<dbReference type="PROSITE" id="PS51485">
    <property type="entry name" value="PHYTOCYANIN"/>
    <property type="match status" value="1"/>
</dbReference>
<dbReference type="InterPro" id="IPR039391">
    <property type="entry name" value="Phytocyanin-like"/>
</dbReference>
<keyword evidence="4" id="KW-0732">Signal</keyword>
<feature type="chain" id="PRO_5039117149" description="Phytocyanin domain-containing protein" evidence="4">
    <location>
        <begin position="22"/>
        <end position="193"/>
    </location>
</feature>
<dbReference type="EMBL" id="JAGGNH010000002">
    <property type="protein sequence ID" value="KAJ0982679.1"/>
    <property type="molecule type" value="Genomic_DNA"/>
</dbReference>
<comment type="caution">
    <text evidence="6">The sequence shown here is derived from an EMBL/GenBank/DDBJ whole genome shotgun (WGS) entry which is preliminary data.</text>
</comment>
<dbReference type="SUPFAM" id="SSF49503">
    <property type="entry name" value="Cupredoxins"/>
    <property type="match status" value="1"/>
</dbReference>
<dbReference type="InterPro" id="IPR003245">
    <property type="entry name" value="Phytocyanin_dom"/>
</dbReference>
<evidence type="ECO:0000313" key="7">
    <source>
        <dbReference type="Proteomes" id="UP001085076"/>
    </source>
</evidence>
<keyword evidence="7" id="KW-1185">Reference proteome</keyword>
<dbReference type="AlphaFoldDB" id="A0A9D5D161"/>
<proteinExistence type="predicted"/>
<dbReference type="InterPro" id="IPR008972">
    <property type="entry name" value="Cupredoxin"/>
</dbReference>
<feature type="transmembrane region" description="Helical" evidence="3">
    <location>
        <begin position="170"/>
        <end position="191"/>
    </location>
</feature>
<name>A0A9D5D161_9LILI</name>
<dbReference type="GO" id="GO:0046872">
    <property type="term" value="F:metal ion binding"/>
    <property type="evidence" value="ECO:0007669"/>
    <property type="project" value="UniProtKB-KW"/>
</dbReference>
<keyword evidence="3" id="KW-0472">Membrane</keyword>
<evidence type="ECO:0000259" key="5">
    <source>
        <dbReference type="PROSITE" id="PS51485"/>
    </source>
</evidence>
<evidence type="ECO:0000313" key="6">
    <source>
        <dbReference type="EMBL" id="KAJ0982679.1"/>
    </source>
</evidence>